<dbReference type="OrthoDB" id="9784101at2"/>
<dbReference type="InterPro" id="IPR025714">
    <property type="entry name" value="Methyltranfer_dom"/>
</dbReference>
<evidence type="ECO:0000313" key="3">
    <source>
        <dbReference type="Proteomes" id="UP000095255"/>
    </source>
</evidence>
<dbReference type="Proteomes" id="UP000095255">
    <property type="component" value="Unassembled WGS sequence"/>
</dbReference>
<evidence type="ECO:0000313" key="2">
    <source>
        <dbReference type="EMBL" id="OEH86370.1"/>
    </source>
</evidence>
<comment type="caution">
    <text evidence="2">The sequence shown here is derived from an EMBL/GenBank/DDBJ whole genome shotgun (WGS) entry which is preliminary data.</text>
</comment>
<protein>
    <recommendedName>
        <fullName evidence="1">Methyltransferase domain-containing protein</fullName>
    </recommendedName>
</protein>
<name>A0A1E5L894_9FIRM</name>
<gene>
    <name evidence="2" type="ORF">BHU72_14205</name>
</gene>
<dbReference type="Gene3D" id="3.40.50.150">
    <property type="entry name" value="Vaccinia Virus protein VP39"/>
    <property type="match status" value="1"/>
</dbReference>
<dbReference type="EMBL" id="MJAT01000005">
    <property type="protein sequence ID" value="OEH86370.1"/>
    <property type="molecule type" value="Genomic_DNA"/>
</dbReference>
<proteinExistence type="predicted"/>
<dbReference type="SUPFAM" id="SSF53335">
    <property type="entry name" value="S-adenosyl-L-methionine-dependent methyltransferases"/>
    <property type="match status" value="1"/>
</dbReference>
<dbReference type="AlphaFoldDB" id="A0A1E5L894"/>
<keyword evidence="3" id="KW-1185">Reference proteome</keyword>
<dbReference type="PANTHER" id="PTHR43667">
    <property type="entry name" value="CYCLOPROPANE-FATTY-ACYL-PHOSPHOLIPID SYNTHASE"/>
    <property type="match status" value="1"/>
</dbReference>
<dbReference type="InterPro" id="IPR050723">
    <property type="entry name" value="CFA/CMAS"/>
</dbReference>
<reference evidence="2 3" key="1">
    <citation type="submission" date="2016-09" db="EMBL/GenBank/DDBJ databases">
        <title>Desulfuribacillus arsenicus sp. nov., an obligately anaerobic, dissimilatory arsenic- and antimonate-reducing bacterium isolated from anoxic sediments.</title>
        <authorList>
            <person name="Abin C.A."/>
            <person name="Hollibaugh J.T."/>
        </authorList>
    </citation>
    <scope>NUCLEOTIDE SEQUENCE [LARGE SCALE GENOMIC DNA]</scope>
    <source>
        <strain evidence="2 3">MLFW-2</strain>
    </source>
</reference>
<dbReference type="STRING" id="1390249.BHU72_14205"/>
<dbReference type="CDD" id="cd02440">
    <property type="entry name" value="AdoMet_MTases"/>
    <property type="match status" value="1"/>
</dbReference>
<dbReference type="InterPro" id="IPR029063">
    <property type="entry name" value="SAM-dependent_MTases_sf"/>
</dbReference>
<evidence type="ECO:0000259" key="1">
    <source>
        <dbReference type="Pfam" id="PF13847"/>
    </source>
</evidence>
<dbReference type="RefSeq" id="WP_069701347.1">
    <property type="nucleotide sequence ID" value="NZ_MJAT01000005.1"/>
</dbReference>
<sequence>MGQDRKFNDSKAHKLTTEERKHLIEPDRILQLAGLKAGASVLDLGAGPGFFAIPAAEIVGSSGQVLAVDISDKMISMLQDEIASKGISNIQVLQQDIQEEQNQGKEFDFIIASLVAHEVEDIPSFLSNWMKSLKTGGKIFILEWQKKEMSYGPPINHRLDPQYLQSVFNEQRIHAVQLHEWKDYFYYVVATKN</sequence>
<dbReference type="PANTHER" id="PTHR43667:SF2">
    <property type="entry name" value="FATTY ACID C-METHYL TRANSFERASE"/>
    <property type="match status" value="1"/>
</dbReference>
<feature type="domain" description="Methyltransferase" evidence="1">
    <location>
        <begin position="36"/>
        <end position="189"/>
    </location>
</feature>
<dbReference type="Pfam" id="PF13847">
    <property type="entry name" value="Methyltransf_31"/>
    <property type="match status" value="1"/>
</dbReference>
<organism evidence="2 3">
    <name type="scientific">Desulfuribacillus stibiiarsenatis</name>
    <dbReference type="NCBI Taxonomy" id="1390249"/>
    <lineage>
        <taxon>Bacteria</taxon>
        <taxon>Bacillati</taxon>
        <taxon>Bacillota</taxon>
        <taxon>Desulfuribacillia</taxon>
        <taxon>Desulfuribacillales</taxon>
        <taxon>Desulfuribacillaceae</taxon>
        <taxon>Desulfuribacillus</taxon>
    </lineage>
</organism>
<accession>A0A1E5L894</accession>